<feature type="domain" description="Purple acid phosphatase C-terminal" evidence="1">
    <location>
        <begin position="25"/>
        <end position="83"/>
    </location>
</feature>
<dbReference type="EMBL" id="CAJNOM010000784">
    <property type="protein sequence ID" value="CAF1561902.1"/>
    <property type="molecule type" value="Genomic_DNA"/>
</dbReference>
<dbReference type="InterPro" id="IPR029052">
    <property type="entry name" value="Metallo-depent_PP-like"/>
</dbReference>
<dbReference type="Pfam" id="PF14008">
    <property type="entry name" value="Metallophos_C"/>
    <property type="match status" value="1"/>
</dbReference>
<sequence length="93" mass="10784">MKKNEHFSLDGKVYKHNATTADQTSPIHLTIGMTGALINEIWLPQPAWSHVRYAAFGFGKLYIHNETHLQFKTILLDPTVVDEEDRFMIIRQF</sequence>
<dbReference type="InterPro" id="IPR025733">
    <property type="entry name" value="PAPs_C"/>
</dbReference>
<comment type="caution">
    <text evidence="2">The sequence shown here is derived from an EMBL/GenBank/DDBJ whole genome shotgun (WGS) entry which is preliminary data.</text>
</comment>
<protein>
    <recommendedName>
        <fullName evidence="1">Purple acid phosphatase C-terminal domain-containing protein</fullName>
    </recommendedName>
</protein>
<dbReference type="Proteomes" id="UP000663832">
    <property type="component" value="Unassembled WGS sequence"/>
</dbReference>
<evidence type="ECO:0000313" key="3">
    <source>
        <dbReference type="EMBL" id="CAF1561902.1"/>
    </source>
</evidence>
<evidence type="ECO:0000313" key="2">
    <source>
        <dbReference type="EMBL" id="CAF1278764.1"/>
    </source>
</evidence>
<proteinExistence type="predicted"/>
<evidence type="ECO:0000259" key="1">
    <source>
        <dbReference type="Pfam" id="PF14008"/>
    </source>
</evidence>
<keyword evidence="4" id="KW-1185">Reference proteome</keyword>
<dbReference type="Proteomes" id="UP000663877">
    <property type="component" value="Unassembled WGS sequence"/>
</dbReference>
<dbReference type="EMBL" id="CAJNOI010000437">
    <property type="protein sequence ID" value="CAF1278764.1"/>
    <property type="molecule type" value="Genomic_DNA"/>
</dbReference>
<dbReference type="OrthoDB" id="45007at2759"/>
<evidence type="ECO:0000313" key="4">
    <source>
        <dbReference type="Proteomes" id="UP000663832"/>
    </source>
</evidence>
<name>A0A815C6G6_9BILA</name>
<accession>A0A815C6G6</accession>
<dbReference type="Gene3D" id="3.60.21.10">
    <property type="match status" value="1"/>
</dbReference>
<organism evidence="2 5">
    <name type="scientific">Adineta steineri</name>
    <dbReference type="NCBI Taxonomy" id="433720"/>
    <lineage>
        <taxon>Eukaryota</taxon>
        <taxon>Metazoa</taxon>
        <taxon>Spiralia</taxon>
        <taxon>Gnathifera</taxon>
        <taxon>Rotifera</taxon>
        <taxon>Eurotatoria</taxon>
        <taxon>Bdelloidea</taxon>
        <taxon>Adinetida</taxon>
        <taxon>Adinetidae</taxon>
        <taxon>Adineta</taxon>
    </lineage>
</organism>
<gene>
    <name evidence="2" type="ORF">BJG266_LOCUS31081</name>
    <name evidence="3" type="ORF">QVE165_LOCUS47971</name>
</gene>
<evidence type="ECO:0000313" key="5">
    <source>
        <dbReference type="Proteomes" id="UP000663877"/>
    </source>
</evidence>
<reference evidence="2" key="1">
    <citation type="submission" date="2021-02" db="EMBL/GenBank/DDBJ databases">
        <authorList>
            <person name="Nowell W R."/>
        </authorList>
    </citation>
    <scope>NUCLEOTIDE SEQUENCE</scope>
</reference>
<dbReference type="AlphaFoldDB" id="A0A815C6G6"/>